<dbReference type="SUPFAM" id="SSF52058">
    <property type="entry name" value="L domain-like"/>
    <property type="match status" value="1"/>
</dbReference>
<evidence type="ECO:0000259" key="10">
    <source>
        <dbReference type="Pfam" id="PF23602"/>
    </source>
</evidence>
<name>A0A7J6M5A5_PEROL</name>
<dbReference type="PANTHER" id="PTHR18849:SF0">
    <property type="entry name" value="CILIA- AND FLAGELLA-ASSOCIATED PROTEIN 410-RELATED"/>
    <property type="match status" value="1"/>
</dbReference>
<evidence type="ECO:0000256" key="6">
    <source>
        <dbReference type="ARBA" id="ARBA00023069"/>
    </source>
</evidence>
<feature type="compositionally biased region" description="Basic and acidic residues" evidence="9">
    <location>
        <begin position="369"/>
        <end position="394"/>
    </location>
</feature>
<dbReference type="InterPro" id="IPR032675">
    <property type="entry name" value="LRR_dom_sf"/>
</dbReference>
<dbReference type="FunFam" id="3.80.10.10:FF:000052">
    <property type="entry name" value="Leucine rich repeat containing 6"/>
    <property type="match status" value="1"/>
</dbReference>
<evidence type="ECO:0000256" key="5">
    <source>
        <dbReference type="ARBA" id="ARBA00022737"/>
    </source>
</evidence>
<evidence type="ECO:0000256" key="4">
    <source>
        <dbReference type="ARBA" id="ARBA00022614"/>
    </source>
</evidence>
<evidence type="ECO:0000313" key="12">
    <source>
        <dbReference type="Proteomes" id="UP000570595"/>
    </source>
</evidence>
<keyword evidence="5" id="KW-0677">Repeat</keyword>
<comment type="subcellular location">
    <subcellularLocation>
        <location evidence="1">Cell projection</location>
        <location evidence="1">Cilium</location>
    </subcellularLocation>
    <subcellularLocation>
        <location evidence="2">Cytoplasm</location>
    </subcellularLocation>
</comment>
<dbReference type="OrthoDB" id="10250990at2759"/>
<keyword evidence="7" id="KW-0966">Cell projection</keyword>
<protein>
    <recommendedName>
        <fullName evidence="10">Dynein axonemal assembly factor 11-like CS domain-containing protein</fullName>
    </recommendedName>
</protein>
<evidence type="ECO:0000313" key="11">
    <source>
        <dbReference type="EMBL" id="KAF4666645.1"/>
    </source>
</evidence>
<reference evidence="11 12" key="1">
    <citation type="submission" date="2020-04" db="EMBL/GenBank/DDBJ databases">
        <title>Perkinsus olseni comparative genomics.</title>
        <authorList>
            <person name="Bogema D.R."/>
        </authorList>
    </citation>
    <scope>NUCLEOTIDE SEQUENCE [LARGE SCALE GENOMIC DNA]</scope>
    <source>
        <strain evidence="11">ATCC PRA-179</strain>
    </source>
</reference>
<evidence type="ECO:0000256" key="7">
    <source>
        <dbReference type="ARBA" id="ARBA00023273"/>
    </source>
</evidence>
<comment type="caution">
    <text evidence="11">The sequence shown here is derived from an EMBL/GenBank/DDBJ whole genome shotgun (WGS) entry which is preliminary data.</text>
</comment>
<dbReference type="PANTHER" id="PTHR18849">
    <property type="entry name" value="LEUCINE RICH REPEAT PROTEIN"/>
    <property type="match status" value="1"/>
</dbReference>
<dbReference type="GO" id="GO:0005929">
    <property type="term" value="C:cilium"/>
    <property type="evidence" value="ECO:0007669"/>
    <property type="project" value="UniProtKB-SubCell"/>
</dbReference>
<keyword evidence="6" id="KW-0969">Cilium</keyword>
<evidence type="ECO:0000256" key="1">
    <source>
        <dbReference type="ARBA" id="ARBA00004138"/>
    </source>
</evidence>
<proteinExistence type="inferred from homology"/>
<evidence type="ECO:0000256" key="9">
    <source>
        <dbReference type="SAM" id="MobiDB-lite"/>
    </source>
</evidence>
<evidence type="ECO:0000256" key="8">
    <source>
        <dbReference type="ARBA" id="ARBA00049982"/>
    </source>
</evidence>
<accession>A0A7J6M5A5</accession>
<feature type="domain" description="Dynein axonemal assembly factor 11-like CS" evidence="10">
    <location>
        <begin position="368"/>
        <end position="487"/>
    </location>
</feature>
<dbReference type="Proteomes" id="UP000570595">
    <property type="component" value="Unassembled WGS sequence"/>
</dbReference>
<evidence type="ECO:0000256" key="2">
    <source>
        <dbReference type="ARBA" id="ARBA00004496"/>
    </source>
</evidence>
<dbReference type="AlphaFoldDB" id="A0A7J6M5A5"/>
<keyword evidence="3" id="KW-0963">Cytoplasm</keyword>
<evidence type="ECO:0000256" key="3">
    <source>
        <dbReference type="ARBA" id="ARBA00022490"/>
    </source>
</evidence>
<feature type="region of interest" description="Disordered" evidence="9">
    <location>
        <begin position="369"/>
        <end position="397"/>
    </location>
</feature>
<sequence length="649" mass="73246">MPRLPIQTVGRLSSYASGLRLLTGCYFNRSLPRWGVGRSFCTKRKSSGDIRGGLSYKVPPEANQPWAPPEDSTKLYSADNIPQSVVDKAKEEDSWLPIRDVNSGGVYWWHPRSNATTPIGSGKPETLMRALGNSAMFGAGAAMFFALLYRELSILSLMPPLTEELIRKRAEHNEGILADLEEVALHQEEIEKIEKCLGDRCRRIKILLLQNNVIGRLENLNKLKELEYLNVAVNNIEKIEGLARCESLRKLDLTVNFIDIENLKDSITNLECNYNLEDLYLLGNPCMDWPKARKYVVARLPGLLQLDGTLVAPSERIQAKRDLPMLEKELEKLSDYSIKKKNYEREHGVKPHEDAYTVESRLEMYREQAAAKEEKEKREKKRLGLEPKPPRKVPEPMNQRGEIRQCNEGKYNFHIDKFGTPGMVVMEIHVPAFLETSLIDVDVQPNYVRCIIKEKLTQLRTPCEVVVHASTVKRSSTTGALRIEMPRADRSGFLRVKESDKNDRRNGEAKVDPPPQVPSSSGMREGKFENESSGAKFLPLSKGVSLRIVDPVREESLLKEADGPHHADDDYDESDVPPLEAISAYLEVARVIDGKGWLFDRFALSALPINSGAAYTVLAGRISMAARLRIAVYETVDNSLVERLSERQI</sequence>
<dbReference type="Gene3D" id="3.80.10.10">
    <property type="entry name" value="Ribonuclease Inhibitor"/>
    <property type="match status" value="1"/>
</dbReference>
<feature type="region of interest" description="Disordered" evidence="9">
    <location>
        <begin position="492"/>
        <end position="533"/>
    </location>
</feature>
<dbReference type="PROSITE" id="PS51450">
    <property type="entry name" value="LRR"/>
    <property type="match status" value="2"/>
</dbReference>
<keyword evidence="4" id="KW-0433">Leucine-rich repeat</keyword>
<feature type="compositionally biased region" description="Basic and acidic residues" evidence="9">
    <location>
        <begin position="492"/>
        <end position="511"/>
    </location>
</feature>
<dbReference type="GO" id="GO:0005737">
    <property type="term" value="C:cytoplasm"/>
    <property type="evidence" value="ECO:0007669"/>
    <property type="project" value="UniProtKB-SubCell"/>
</dbReference>
<dbReference type="InterPro" id="IPR001611">
    <property type="entry name" value="Leu-rich_rpt"/>
</dbReference>
<comment type="similarity">
    <text evidence="8">Belongs to the tilB family.</text>
</comment>
<dbReference type="EMBL" id="JABAHT010000069">
    <property type="protein sequence ID" value="KAF4666645.1"/>
    <property type="molecule type" value="Genomic_DNA"/>
</dbReference>
<gene>
    <name evidence="11" type="ORF">FOZ61_009444</name>
</gene>
<dbReference type="Pfam" id="PF23602">
    <property type="entry name" value="CS_DNAAF11_C"/>
    <property type="match status" value="1"/>
</dbReference>
<dbReference type="InterPro" id="IPR056496">
    <property type="entry name" value="CS_DNAAF11_C"/>
</dbReference>
<organism evidence="11 12">
    <name type="scientific">Perkinsus olseni</name>
    <name type="common">Perkinsus atlanticus</name>
    <dbReference type="NCBI Taxonomy" id="32597"/>
    <lineage>
        <taxon>Eukaryota</taxon>
        <taxon>Sar</taxon>
        <taxon>Alveolata</taxon>
        <taxon>Perkinsozoa</taxon>
        <taxon>Perkinsea</taxon>
        <taxon>Perkinsida</taxon>
        <taxon>Perkinsidae</taxon>
        <taxon>Perkinsus</taxon>
    </lineage>
</organism>